<dbReference type="Proteomes" id="UP000265419">
    <property type="component" value="Unassembled WGS sequence"/>
</dbReference>
<comment type="caution">
    <text evidence="2">The sequence shown here is derived from an EMBL/GenBank/DDBJ whole genome shotgun (WGS) entry which is preliminary data.</text>
</comment>
<dbReference type="SUPFAM" id="SSF141571">
    <property type="entry name" value="Pentapeptide repeat-like"/>
    <property type="match status" value="1"/>
</dbReference>
<dbReference type="EMBL" id="QQXK01000014">
    <property type="protein sequence ID" value="RII42235.1"/>
    <property type="molecule type" value="Genomic_DNA"/>
</dbReference>
<sequence>MPASRQPLAPAAPRVPLADPSAATRPVSWEDVGIGGEFDQVLLTGAPEVDDLSDVSFRDCTLRQAGLDGVDLSRIRVEGCTIASVDAAELRATRSHWRHTVIRHLRVGAADLVDSKLQAVAVSGARLGRVDLRRSIVSDVVLEDAVIEELDLEEAKVTRLALREVRIGRLLLGGSVLKDVDLRGAQLSSVGPVQGLRGATISDWQLQSLAPALARELGLRVLGED</sequence>
<dbReference type="RefSeq" id="WP_119424686.1">
    <property type="nucleotide sequence ID" value="NZ_QQXK01000014.1"/>
</dbReference>
<gene>
    <name evidence="2" type="ORF">DWB68_08380</name>
</gene>
<organism evidence="2 3">
    <name type="scientific">Galactobacter valiniphilus</name>
    <dbReference type="NCBI Taxonomy" id="2676122"/>
    <lineage>
        <taxon>Bacteria</taxon>
        <taxon>Bacillati</taxon>
        <taxon>Actinomycetota</taxon>
        <taxon>Actinomycetes</taxon>
        <taxon>Micrococcales</taxon>
        <taxon>Micrococcaceae</taxon>
        <taxon>Galactobacter</taxon>
    </lineage>
</organism>
<feature type="region of interest" description="Disordered" evidence="1">
    <location>
        <begin position="1"/>
        <end position="22"/>
    </location>
</feature>
<name>A0A399J9J7_9MICC</name>
<keyword evidence="3" id="KW-1185">Reference proteome</keyword>
<accession>A0A399J9J7</accession>
<dbReference type="PANTHER" id="PTHR14136:SF17">
    <property type="entry name" value="BTB_POZ DOMAIN-CONTAINING PROTEIN KCTD9"/>
    <property type="match status" value="1"/>
</dbReference>
<dbReference type="PANTHER" id="PTHR14136">
    <property type="entry name" value="BTB_POZ DOMAIN-CONTAINING PROTEIN KCTD9"/>
    <property type="match status" value="1"/>
</dbReference>
<proteinExistence type="predicted"/>
<dbReference type="InterPro" id="IPR051082">
    <property type="entry name" value="Pentapeptide-BTB/POZ_domain"/>
</dbReference>
<evidence type="ECO:0000313" key="3">
    <source>
        <dbReference type="Proteomes" id="UP000265419"/>
    </source>
</evidence>
<feature type="compositionally biased region" description="Low complexity" evidence="1">
    <location>
        <begin position="7"/>
        <end position="20"/>
    </location>
</feature>
<evidence type="ECO:0000313" key="2">
    <source>
        <dbReference type="EMBL" id="RII42235.1"/>
    </source>
</evidence>
<dbReference type="AlphaFoldDB" id="A0A399J9J7"/>
<evidence type="ECO:0000256" key="1">
    <source>
        <dbReference type="SAM" id="MobiDB-lite"/>
    </source>
</evidence>
<reference evidence="2 3" key="1">
    <citation type="submission" date="2018-07" db="EMBL/GenBank/DDBJ databases">
        <title>Arthrobacter sp. nov., isolated from raw cow's milk with high bacterial count.</title>
        <authorList>
            <person name="Hahne J."/>
            <person name="Isele D."/>
            <person name="Lipski A."/>
        </authorList>
    </citation>
    <scope>NUCLEOTIDE SEQUENCE [LARGE SCALE GENOMIC DNA]</scope>
    <source>
        <strain evidence="2 3">JZ R-35</strain>
    </source>
</reference>
<protein>
    <submittedName>
        <fullName evidence="2">Pentapeptide repeat-containing protein</fullName>
    </submittedName>
</protein>
<dbReference type="Gene3D" id="2.160.20.80">
    <property type="entry name" value="E3 ubiquitin-protein ligase SopA"/>
    <property type="match status" value="1"/>
</dbReference>